<dbReference type="PROSITE" id="PS50222">
    <property type="entry name" value="EF_HAND_2"/>
    <property type="match status" value="1"/>
</dbReference>
<organism evidence="4 5">
    <name type="scientific">Rhodoplanes elegans</name>
    <dbReference type="NCBI Taxonomy" id="29408"/>
    <lineage>
        <taxon>Bacteria</taxon>
        <taxon>Pseudomonadati</taxon>
        <taxon>Pseudomonadota</taxon>
        <taxon>Alphaproteobacteria</taxon>
        <taxon>Hyphomicrobiales</taxon>
        <taxon>Nitrobacteraceae</taxon>
        <taxon>Rhodoplanes</taxon>
    </lineage>
</organism>
<dbReference type="AlphaFoldDB" id="A0A327KDI6"/>
<evidence type="ECO:0000259" key="3">
    <source>
        <dbReference type="PROSITE" id="PS50222"/>
    </source>
</evidence>
<dbReference type="Pfam" id="PF13202">
    <property type="entry name" value="EF-hand_5"/>
    <property type="match status" value="2"/>
</dbReference>
<dbReference type="EMBL" id="NPEU01000205">
    <property type="protein sequence ID" value="RAI36820.1"/>
    <property type="molecule type" value="Genomic_DNA"/>
</dbReference>
<evidence type="ECO:0000256" key="1">
    <source>
        <dbReference type="SAM" id="MobiDB-lite"/>
    </source>
</evidence>
<protein>
    <recommendedName>
        <fullName evidence="3">EF-hand domain-containing protein</fullName>
    </recommendedName>
</protein>
<dbReference type="RefSeq" id="WP_111358342.1">
    <property type="nucleotide sequence ID" value="NZ_NHSK01000098.1"/>
</dbReference>
<proteinExistence type="predicted"/>
<accession>A0A327KDI6</accession>
<dbReference type="OrthoDB" id="7366896at2"/>
<gene>
    <name evidence="4" type="ORF">CH338_17070</name>
</gene>
<name>A0A327KDI6_9BRAD</name>
<dbReference type="Proteomes" id="UP000248863">
    <property type="component" value="Unassembled WGS sequence"/>
</dbReference>
<dbReference type="InterPro" id="IPR011992">
    <property type="entry name" value="EF-hand-dom_pair"/>
</dbReference>
<dbReference type="PROSITE" id="PS00018">
    <property type="entry name" value="EF_HAND_1"/>
    <property type="match status" value="1"/>
</dbReference>
<keyword evidence="5" id="KW-1185">Reference proteome</keyword>
<dbReference type="SUPFAM" id="SSF47473">
    <property type="entry name" value="EF-hand"/>
    <property type="match status" value="1"/>
</dbReference>
<evidence type="ECO:0000313" key="4">
    <source>
        <dbReference type="EMBL" id="RAI36820.1"/>
    </source>
</evidence>
<evidence type="ECO:0000256" key="2">
    <source>
        <dbReference type="SAM" id="SignalP"/>
    </source>
</evidence>
<dbReference type="CDD" id="cd00051">
    <property type="entry name" value="EFh"/>
    <property type="match status" value="1"/>
</dbReference>
<keyword evidence="2" id="KW-0732">Signal</keyword>
<comment type="caution">
    <text evidence="4">The sequence shown here is derived from an EMBL/GenBank/DDBJ whole genome shotgun (WGS) entry which is preliminary data.</text>
</comment>
<feature type="compositionally biased region" description="Gly residues" evidence="1">
    <location>
        <begin position="32"/>
        <end position="47"/>
    </location>
</feature>
<reference evidence="4 5" key="1">
    <citation type="submission" date="2017-07" db="EMBL/GenBank/DDBJ databases">
        <title>Draft Genome Sequences of Select Purple Nonsulfur Bacteria.</title>
        <authorList>
            <person name="Lasarre B."/>
            <person name="Mckinlay J.B."/>
        </authorList>
    </citation>
    <scope>NUCLEOTIDE SEQUENCE [LARGE SCALE GENOMIC DNA]</scope>
    <source>
        <strain evidence="4 5">DSM 11907</strain>
    </source>
</reference>
<dbReference type="InterPro" id="IPR018247">
    <property type="entry name" value="EF_Hand_1_Ca_BS"/>
</dbReference>
<feature type="domain" description="EF-hand" evidence="3">
    <location>
        <begin position="100"/>
        <end position="135"/>
    </location>
</feature>
<evidence type="ECO:0000313" key="5">
    <source>
        <dbReference type="Proteomes" id="UP000248863"/>
    </source>
</evidence>
<sequence length="138" mass="13467">MKTLITVSVLAAASVLGISAVAAQPAGSNMPGAGGTSQSGPSGGGMMPGMMGQAGPSGGPMGMGMMGAGMMGRGMMRPGMTRMMVVMMDANGDGTVSLDEFQAVHARMFKAMDANGDGKLTADEVSAFHGGAGSSGSK</sequence>
<dbReference type="Gene3D" id="1.10.238.10">
    <property type="entry name" value="EF-hand"/>
    <property type="match status" value="2"/>
</dbReference>
<feature type="signal peptide" evidence="2">
    <location>
        <begin position="1"/>
        <end position="22"/>
    </location>
</feature>
<dbReference type="GO" id="GO:0005509">
    <property type="term" value="F:calcium ion binding"/>
    <property type="evidence" value="ECO:0007669"/>
    <property type="project" value="InterPro"/>
</dbReference>
<feature type="chain" id="PRO_5016241665" description="EF-hand domain-containing protein" evidence="2">
    <location>
        <begin position="23"/>
        <end position="138"/>
    </location>
</feature>
<dbReference type="InterPro" id="IPR002048">
    <property type="entry name" value="EF_hand_dom"/>
</dbReference>
<feature type="region of interest" description="Disordered" evidence="1">
    <location>
        <begin position="27"/>
        <end position="58"/>
    </location>
</feature>